<evidence type="ECO:0000313" key="2">
    <source>
        <dbReference type="Proteomes" id="UP001642540"/>
    </source>
</evidence>
<accession>A0ABP1RUD9</accession>
<proteinExistence type="predicted"/>
<comment type="caution">
    <text evidence="1">The sequence shown here is derived from an EMBL/GenBank/DDBJ whole genome shotgun (WGS) entry which is preliminary data.</text>
</comment>
<evidence type="ECO:0000313" key="1">
    <source>
        <dbReference type="EMBL" id="CAL8136051.1"/>
    </source>
</evidence>
<protein>
    <submittedName>
        <fullName evidence="1">Uncharacterized protein</fullName>
    </submittedName>
</protein>
<organism evidence="1 2">
    <name type="scientific">Orchesella dallaii</name>
    <dbReference type="NCBI Taxonomy" id="48710"/>
    <lineage>
        <taxon>Eukaryota</taxon>
        <taxon>Metazoa</taxon>
        <taxon>Ecdysozoa</taxon>
        <taxon>Arthropoda</taxon>
        <taxon>Hexapoda</taxon>
        <taxon>Collembola</taxon>
        <taxon>Entomobryomorpha</taxon>
        <taxon>Entomobryoidea</taxon>
        <taxon>Orchesellidae</taxon>
        <taxon>Orchesellinae</taxon>
        <taxon>Orchesella</taxon>
    </lineage>
</organism>
<sequence>MHCYNSSQLIHYNHNHTQQQIHYQQQKQPCSQSPSPLFQLHTFSYILTDCVAECHHHQHHTFSIPAASLQSLSALSPITSNCEWLSSGTTLGKQAKSKERFHHIYNHG</sequence>
<dbReference type="Proteomes" id="UP001642540">
    <property type="component" value="Unassembled WGS sequence"/>
</dbReference>
<name>A0ABP1RUD9_9HEXA</name>
<reference evidence="1 2" key="1">
    <citation type="submission" date="2024-08" db="EMBL/GenBank/DDBJ databases">
        <authorList>
            <person name="Cucini C."/>
            <person name="Frati F."/>
        </authorList>
    </citation>
    <scope>NUCLEOTIDE SEQUENCE [LARGE SCALE GENOMIC DNA]</scope>
</reference>
<dbReference type="EMBL" id="CAXLJM020000110">
    <property type="protein sequence ID" value="CAL8136051.1"/>
    <property type="molecule type" value="Genomic_DNA"/>
</dbReference>
<keyword evidence="2" id="KW-1185">Reference proteome</keyword>
<gene>
    <name evidence="1" type="ORF">ODALV1_LOCUS26264</name>
</gene>